<evidence type="ECO:0000259" key="1">
    <source>
        <dbReference type="Pfam" id="PF16495"/>
    </source>
</evidence>
<sequence>MCGLSAAATKCKLFADQEEREIQRLTATIINHQLKRLELKLQFAEIGTILLRDSEQAERVRQELHAQPSGVKGARDSDGRLYVEREDSAHHCQPIRGDLPMQASCPCHAAIM</sequence>
<evidence type="ECO:0000313" key="2">
    <source>
        <dbReference type="EnsemblPlants" id="OB08G10050.1"/>
    </source>
</evidence>
<dbReference type="eggNOG" id="KOG1279">
    <property type="taxonomic scope" value="Eukaryota"/>
</dbReference>
<organism evidence="2">
    <name type="scientific">Oryza brachyantha</name>
    <name type="common">malo sina</name>
    <dbReference type="NCBI Taxonomy" id="4533"/>
    <lineage>
        <taxon>Eukaryota</taxon>
        <taxon>Viridiplantae</taxon>
        <taxon>Streptophyta</taxon>
        <taxon>Embryophyta</taxon>
        <taxon>Tracheophyta</taxon>
        <taxon>Spermatophyta</taxon>
        <taxon>Magnoliopsida</taxon>
        <taxon>Liliopsida</taxon>
        <taxon>Poales</taxon>
        <taxon>Poaceae</taxon>
        <taxon>BOP clade</taxon>
        <taxon>Oryzoideae</taxon>
        <taxon>Oryzeae</taxon>
        <taxon>Oryzinae</taxon>
        <taxon>Oryza</taxon>
    </lineage>
</organism>
<proteinExistence type="predicted"/>
<protein>
    <recommendedName>
        <fullName evidence="1">SMARCC C-terminal domain-containing protein</fullName>
    </recommendedName>
</protein>
<name>J3MPH6_ORYBR</name>
<dbReference type="InterPro" id="IPR032451">
    <property type="entry name" value="SMARCC_C"/>
</dbReference>
<evidence type="ECO:0000313" key="3">
    <source>
        <dbReference type="Proteomes" id="UP000006038"/>
    </source>
</evidence>
<dbReference type="Gramene" id="OB08G10050.1">
    <property type="protein sequence ID" value="OB08G10050.1"/>
    <property type="gene ID" value="OB08G10050"/>
</dbReference>
<dbReference type="AlphaFoldDB" id="J3MPH6"/>
<dbReference type="STRING" id="4533.J3MPH6"/>
<keyword evidence="3" id="KW-1185">Reference proteome</keyword>
<accession>J3MPH6</accession>
<dbReference type="HOGENOM" id="CLU_2149757_0_0_1"/>
<reference evidence="2" key="1">
    <citation type="journal article" date="2013" name="Nat. Commun.">
        <title>Whole-genome sequencing of Oryza brachyantha reveals mechanisms underlying Oryza genome evolution.</title>
        <authorList>
            <person name="Chen J."/>
            <person name="Huang Q."/>
            <person name="Gao D."/>
            <person name="Wang J."/>
            <person name="Lang Y."/>
            <person name="Liu T."/>
            <person name="Li B."/>
            <person name="Bai Z."/>
            <person name="Luis Goicoechea J."/>
            <person name="Liang C."/>
            <person name="Chen C."/>
            <person name="Zhang W."/>
            <person name="Sun S."/>
            <person name="Liao Y."/>
            <person name="Zhang X."/>
            <person name="Yang L."/>
            <person name="Song C."/>
            <person name="Wang M."/>
            <person name="Shi J."/>
            <person name="Liu G."/>
            <person name="Liu J."/>
            <person name="Zhou H."/>
            <person name="Zhou W."/>
            <person name="Yu Q."/>
            <person name="An N."/>
            <person name="Chen Y."/>
            <person name="Cai Q."/>
            <person name="Wang B."/>
            <person name="Liu B."/>
            <person name="Min J."/>
            <person name="Huang Y."/>
            <person name="Wu H."/>
            <person name="Li Z."/>
            <person name="Zhang Y."/>
            <person name="Yin Y."/>
            <person name="Song W."/>
            <person name="Jiang J."/>
            <person name="Jackson S.A."/>
            <person name="Wing R.A."/>
            <person name="Wang J."/>
            <person name="Chen M."/>
        </authorList>
    </citation>
    <scope>NUCLEOTIDE SEQUENCE [LARGE SCALE GENOMIC DNA]</scope>
    <source>
        <strain evidence="2">cv. IRGC 101232</strain>
    </source>
</reference>
<dbReference type="EnsemblPlants" id="OB08G10050.1">
    <property type="protein sequence ID" value="OB08G10050.1"/>
    <property type="gene ID" value="OB08G10050"/>
</dbReference>
<reference evidence="2" key="2">
    <citation type="submission" date="2013-04" db="UniProtKB">
        <authorList>
            <consortium name="EnsemblPlants"/>
        </authorList>
    </citation>
    <scope>IDENTIFICATION</scope>
</reference>
<dbReference type="Proteomes" id="UP000006038">
    <property type="component" value="Chromosome 8"/>
</dbReference>
<feature type="domain" description="SMARCC C-terminal" evidence="1">
    <location>
        <begin position="2"/>
        <end position="67"/>
    </location>
</feature>
<dbReference type="Pfam" id="PF16495">
    <property type="entry name" value="SWIRM-assoc_1"/>
    <property type="match status" value="1"/>
</dbReference>